<dbReference type="InterPro" id="IPR007219">
    <property type="entry name" value="XnlR_reg_dom"/>
</dbReference>
<feature type="compositionally biased region" description="Acidic residues" evidence="3">
    <location>
        <begin position="23"/>
        <end position="34"/>
    </location>
</feature>
<gene>
    <name evidence="5" type="ORF">BDV96DRAFT_652826</name>
</gene>
<reference evidence="5" key="1">
    <citation type="journal article" date="2020" name="Stud. Mycol.">
        <title>101 Dothideomycetes genomes: a test case for predicting lifestyles and emergence of pathogens.</title>
        <authorList>
            <person name="Haridas S."/>
            <person name="Albert R."/>
            <person name="Binder M."/>
            <person name="Bloem J."/>
            <person name="Labutti K."/>
            <person name="Salamov A."/>
            <person name="Andreopoulos B."/>
            <person name="Baker S."/>
            <person name="Barry K."/>
            <person name="Bills G."/>
            <person name="Bluhm B."/>
            <person name="Cannon C."/>
            <person name="Castanera R."/>
            <person name="Culley D."/>
            <person name="Daum C."/>
            <person name="Ezra D."/>
            <person name="Gonzalez J."/>
            <person name="Henrissat B."/>
            <person name="Kuo A."/>
            <person name="Liang C."/>
            <person name="Lipzen A."/>
            <person name="Lutzoni F."/>
            <person name="Magnuson J."/>
            <person name="Mondo S."/>
            <person name="Nolan M."/>
            <person name="Ohm R."/>
            <person name="Pangilinan J."/>
            <person name="Park H.-J."/>
            <person name="Ramirez L."/>
            <person name="Alfaro M."/>
            <person name="Sun H."/>
            <person name="Tritt A."/>
            <person name="Yoshinaga Y."/>
            <person name="Zwiers L.-H."/>
            <person name="Turgeon B."/>
            <person name="Goodwin S."/>
            <person name="Spatafora J."/>
            <person name="Crous P."/>
            <person name="Grigoriev I."/>
        </authorList>
    </citation>
    <scope>NUCLEOTIDE SEQUENCE</scope>
    <source>
        <strain evidence="5">CBS 627.86</strain>
    </source>
</reference>
<name>A0A6A5YPE5_9PLEO</name>
<dbReference type="OrthoDB" id="424974at2759"/>
<feature type="domain" description="Xylanolytic transcriptional activator regulatory" evidence="4">
    <location>
        <begin position="244"/>
        <end position="316"/>
    </location>
</feature>
<proteinExistence type="predicted"/>
<dbReference type="Proteomes" id="UP000799770">
    <property type="component" value="Unassembled WGS sequence"/>
</dbReference>
<keyword evidence="2" id="KW-0539">Nucleus</keyword>
<dbReference type="GO" id="GO:0006351">
    <property type="term" value="P:DNA-templated transcription"/>
    <property type="evidence" value="ECO:0007669"/>
    <property type="project" value="InterPro"/>
</dbReference>
<evidence type="ECO:0000256" key="2">
    <source>
        <dbReference type="ARBA" id="ARBA00023242"/>
    </source>
</evidence>
<dbReference type="InterPro" id="IPR050613">
    <property type="entry name" value="Sec_Metabolite_Reg"/>
</dbReference>
<dbReference type="Pfam" id="PF04082">
    <property type="entry name" value="Fungal_trans"/>
    <property type="match status" value="1"/>
</dbReference>
<evidence type="ECO:0000313" key="6">
    <source>
        <dbReference type="Proteomes" id="UP000799770"/>
    </source>
</evidence>
<evidence type="ECO:0000256" key="3">
    <source>
        <dbReference type="SAM" id="MobiDB-lite"/>
    </source>
</evidence>
<feature type="region of interest" description="Disordered" evidence="3">
    <location>
        <begin position="90"/>
        <end position="118"/>
    </location>
</feature>
<evidence type="ECO:0000259" key="4">
    <source>
        <dbReference type="SMART" id="SM00906"/>
    </source>
</evidence>
<sequence length="626" mass="70936">MPLGASAELGSDNNAHTTPADEHDQEESDEEEEDVLIPRELRNDAFDLTPPAPGRGRLVVALGKSRYMDDAKAKQVSNIETLLKCDSHDNHSQAAGRTTGADDASGGSFLLNPTREHARKPQSLPETMLILWRYYTENLDCMVKVLYKPAVEQMLSDALQDPSQISASTEALLFAILLASVTAMTKEESLQLLKQERDRLRPIYRSAAERALTAAGWMTTQEIVVLQALTLLIVFSPPRQVRSTWLLSGTALSLAQAMGLHSDDSPISLSRAEVEVRRRVWWTLCQISNRISEDCGLEPPVPLAISSRLPLNINDADLANIHPDSIQSRPELTETTLSLFKMEFARLSFRVRRLRYSGSPQNRAEIDMLVQDQIRRYEEVYLPRFTEPTDFHRLCCIGGRLLIAKCWKLTFESSSTNLENRQTQFEEKMFTYNIDLLEILHHLPDRYRPHGWFFRCKYTQWHAMAYLLVQLQRGISHSSEVDRAWSVIDMVFDSLEKEHGDISSRSSSHGRTKESMKWRLFQAMQRVYVRIRKMRTDAPASSNNASPDSGYDSTVLSQDEHIFEPMAPTDGLLGDPFLGPSSDFGQEMNWGELDAWVQALDTGNDLFQSGGMDLQTGDFNPPFSFW</sequence>
<dbReference type="GO" id="GO:0008270">
    <property type="term" value="F:zinc ion binding"/>
    <property type="evidence" value="ECO:0007669"/>
    <property type="project" value="InterPro"/>
</dbReference>
<comment type="subcellular location">
    <subcellularLocation>
        <location evidence="1">Nucleus</location>
    </subcellularLocation>
</comment>
<dbReference type="PANTHER" id="PTHR31001">
    <property type="entry name" value="UNCHARACTERIZED TRANSCRIPTIONAL REGULATORY PROTEIN"/>
    <property type="match status" value="1"/>
</dbReference>
<dbReference type="EMBL" id="ML977347">
    <property type="protein sequence ID" value="KAF2108574.1"/>
    <property type="molecule type" value="Genomic_DNA"/>
</dbReference>
<dbReference type="GO" id="GO:0005634">
    <property type="term" value="C:nucleus"/>
    <property type="evidence" value="ECO:0007669"/>
    <property type="project" value="UniProtKB-SubCell"/>
</dbReference>
<feature type="region of interest" description="Disordered" evidence="3">
    <location>
        <begin position="1"/>
        <end position="34"/>
    </location>
</feature>
<dbReference type="CDD" id="cd12148">
    <property type="entry name" value="fungal_TF_MHR"/>
    <property type="match status" value="1"/>
</dbReference>
<dbReference type="AlphaFoldDB" id="A0A6A5YPE5"/>
<evidence type="ECO:0000313" key="5">
    <source>
        <dbReference type="EMBL" id="KAF2108574.1"/>
    </source>
</evidence>
<dbReference type="SMART" id="SM00906">
    <property type="entry name" value="Fungal_trans"/>
    <property type="match status" value="1"/>
</dbReference>
<evidence type="ECO:0000256" key="1">
    <source>
        <dbReference type="ARBA" id="ARBA00004123"/>
    </source>
</evidence>
<protein>
    <recommendedName>
        <fullName evidence="4">Xylanolytic transcriptional activator regulatory domain-containing protein</fullName>
    </recommendedName>
</protein>
<accession>A0A6A5YPE5</accession>
<dbReference type="PANTHER" id="PTHR31001:SF85">
    <property type="entry name" value="ZN(II)2CYS6 TRANSCRIPTION FACTOR (EUROFUNG)"/>
    <property type="match status" value="1"/>
</dbReference>
<keyword evidence="6" id="KW-1185">Reference proteome</keyword>
<dbReference type="GO" id="GO:0003677">
    <property type="term" value="F:DNA binding"/>
    <property type="evidence" value="ECO:0007669"/>
    <property type="project" value="InterPro"/>
</dbReference>
<organism evidence="5 6">
    <name type="scientific">Lophiotrema nucula</name>
    <dbReference type="NCBI Taxonomy" id="690887"/>
    <lineage>
        <taxon>Eukaryota</taxon>
        <taxon>Fungi</taxon>
        <taxon>Dikarya</taxon>
        <taxon>Ascomycota</taxon>
        <taxon>Pezizomycotina</taxon>
        <taxon>Dothideomycetes</taxon>
        <taxon>Pleosporomycetidae</taxon>
        <taxon>Pleosporales</taxon>
        <taxon>Lophiotremataceae</taxon>
        <taxon>Lophiotrema</taxon>
    </lineage>
</organism>